<dbReference type="EMBL" id="CAJOBB010028857">
    <property type="protein sequence ID" value="CAF4432667.1"/>
    <property type="molecule type" value="Genomic_DNA"/>
</dbReference>
<feature type="non-terminal residue" evidence="2">
    <location>
        <position position="1"/>
    </location>
</feature>
<organism evidence="2 3">
    <name type="scientific">Adineta steineri</name>
    <dbReference type="NCBI Taxonomy" id="433720"/>
    <lineage>
        <taxon>Eukaryota</taxon>
        <taxon>Metazoa</taxon>
        <taxon>Spiralia</taxon>
        <taxon>Gnathifera</taxon>
        <taxon>Rotifera</taxon>
        <taxon>Eurotatoria</taxon>
        <taxon>Bdelloidea</taxon>
        <taxon>Adinetida</taxon>
        <taxon>Adinetidae</taxon>
        <taxon>Adineta</taxon>
    </lineage>
</organism>
<accession>A0A820R6I3</accession>
<reference evidence="2" key="1">
    <citation type="submission" date="2021-02" db="EMBL/GenBank/DDBJ databases">
        <authorList>
            <person name="Nowell W R."/>
        </authorList>
    </citation>
    <scope>NUCLEOTIDE SEQUENCE</scope>
</reference>
<gene>
    <name evidence="2" type="ORF">KXQ929_LOCUS52878</name>
</gene>
<dbReference type="AlphaFoldDB" id="A0A820R6I3"/>
<keyword evidence="1" id="KW-0175">Coiled coil</keyword>
<sequence length="90" mass="10747">MFIIIVSIIFRRINTKRTRQLNRLQNQIDTLEMRVARECKEAFAELQTDIGEMTNDLSQSGVPYHDYRTFCMKVLFPNATEEEKYMMLHN</sequence>
<feature type="coiled-coil region" evidence="1">
    <location>
        <begin position="14"/>
        <end position="41"/>
    </location>
</feature>
<dbReference type="GO" id="GO:0030334">
    <property type="term" value="P:regulation of cell migration"/>
    <property type="evidence" value="ECO:0007669"/>
    <property type="project" value="TreeGrafter"/>
</dbReference>
<evidence type="ECO:0000256" key="1">
    <source>
        <dbReference type="SAM" id="Coils"/>
    </source>
</evidence>
<dbReference type="PANTHER" id="PTHR22625">
    <property type="entry name" value="PLEXIN"/>
    <property type="match status" value="1"/>
</dbReference>
<dbReference type="Gene3D" id="1.10.506.10">
    <property type="entry name" value="GTPase Activation - p120gap, domain 1"/>
    <property type="match status" value="1"/>
</dbReference>
<name>A0A820R6I3_9BILA</name>
<dbReference type="Proteomes" id="UP000663868">
    <property type="component" value="Unassembled WGS sequence"/>
</dbReference>
<dbReference type="GO" id="GO:0017154">
    <property type="term" value="F:semaphorin receptor activity"/>
    <property type="evidence" value="ECO:0007669"/>
    <property type="project" value="InterPro"/>
</dbReference>
<dbReference type="GO" id="GO:0002116">
    <property type="term" value="C:semaphorin receptor complex"/>
    <property type="evidence" value="ECO:0007669"/>
    <property type="project" value="TreeGrafter"/>
</dbReference>
<comment type="caution">
    <text evidence="2">The sequence shown here is derived from an EMBL/GenBank/DDBJ whole genome shotgun (WGS) entry which is preliminary data.</text>
</comment>
<dbReference type="InterPro" id="IPR008936">
    <property type="entry name" value="Rho_GTPase_activation_prot"/>
</dbReference>
<dbReference type="PANTHER" id="PTHR22625:SF70">
    <property type="entry name" value="PLEXIN A, ISOFORM A"/>
    <property type="match status" value="1"/>
</dbReference>
<protein>
    <submittedName>
        <fullName evidence="2">Uncharacterized protein</fullName>
    </submittedName>
</protein>
<evidence type="ECO:0000313" key="3">
    <source>
        <dbReference type="Proteomes" id="UP000663868"/>
    </source>
</evidence>
<dbReference type="GO" id="GO:0005886">
    <property type="term" value="C:plasma membrane"/>
    <property type="evidence" value="ECO:0007669"/>
    <property type="project" value="TreeGrafter"/>
</dbReference>
<evidence type="ECO:0000313" key="2">
    <source>
        <dbReference type="EMBL" id="CAF4432667.1"/>
    </source>
</evidence>
<proteinExistence type="predicted"/>
<dbReference type="InterPro" id="IPR031148">
    <property type="entry name" value="Plexin"/>
</dbReference>